<dbReference type="Proteomes" id="UP000265618">
    <property type="component" value="Unassembled WGS sequence"/>
</dbReference>
<feature type="compositionally biased region" description="Basic residues" evidence="1">
    <location>
        <begin position="607"/>
        <end position="616"/>
    </location>
</feature>
<protein>
    <submittedName>
        <fullName evidence="2">Uncharacterized protein</fullName>
    </submittedName>
</protein>
<feature type="compositionally biased region" description="Basic and acidic residues" evidence="1">
    <location>
        <begin position="330"/>
        <end position="340"/>
    </location>
</feature>
<dbReference type="EMBL" id="BDIP01000419">
    <property type="protein sequence ID" value="GIQ81525.1"/>
    <property type="molecule type" value="Genomic_DNA"/>
</dbReference>
<feature type="region of interest" description="Disordered" evidence="1">
    <location>
        <begin position="966"/>
        <end position="985"/>
    </location>
</feature>
<feature type="region of interest" description="Disordered" evidence="1">
    <location>
        <begin position="320"/>
        <end position="340"/>
    </location>
</feature>
<feature type="compositionally biased region" description="Basic and acidic residues" evidence="1">
    <location>
        <begin position="596"/>
        <end position="606"/>
    </location>
</feature>
<keyword evidence="3" id="KW-1185">Reference proteome</keyword>
<organism evidence="2 3">
    <name type="scientific">Kipferlia bialata</name>
    <dbReference type="NCBI Taxonomy" id="797122"/>
    <lineage>
        <taxon>Eukaryota</taxon>
        <taxon>Metamonada</taxon>
        <taxon>Carpediemonas-like organisms</taxon>
        <taxon>Kipferlia</taxon>
    </lineage>
</organism>
<evidence type="ECO:0000313" key="3">
    <source>
        <dbReference type="Proteomes" id="UP000265618"/>
    </source>
</evidence>
<accession>A0A9K3GGA9</accession>
<feature type="region of interest" description="Disordered" evidence="1">
    <location>
        <begin position="39"/>
        <end position="62"/>
    </location>
</feature>
<name>A0A9K3GGA9_9EUKA</name>
<feature type="compositionally biased region" description="Basic and acidic residues" evidence="1">
    <location>
        <begin position="44"/>
        <end position="62"/>
    </location>
</feature>
<sequence>MSLLGKHLEPDVHTLVDQLNAVPDIRSHRKGLKSLIKAALQAHSSKDTPDAEGKEGERERVPVDMSRLSSLTAQTVSIVRDLPMFCVQRGMKDGGGTVPLSYEHVLRVYLRGTIIPQIAASSTPGSCSTQSLLTMARSLDCVMPLYLVVFGYLIHSEPYPTRSMMGEVEHAAMRAEMYHFTHSYTDEYSRHQLELIVCVASYIIRNARTKWLTGLMESVPGIVSAKGSSSSSSSFPGIVSESSASKPSSDRGSSSFSTGTPCFGLGGRLVCRDDGTQRSVPMPGSHGDTLVRAIIRIGLLLHPRKAQSLSTALSKRCRIDPVGDNTDNTEGERERETSFTEGERETLLVSAIKSHHLALRRLLLVDPLAVQPYVRKASLRNSNKDTFQRLSVSIAGLVMQACVAVMPEVLDAALGSSVFPDHTAFSAAASLFDTAASALSGLETEGEGEGEGESTVVQDARETLCAAVRGRMDRPCVRYTVTQTEGEGESVKEYGWYIPTRVLQTLNILSLAWVALTPIQGRGLLEREAKRVVSTVYKGDTERGSERDRVGEVLAYMWDTACRQVFKAQEVAGIQGWLGIMQCIQDMVAQGVEAEDSLHREREREKRRAKRRKKGGKTPAPSTTSASRSGTAPLVYDWTCHCSLLEIRYLDYMHSMVLERTTTTGRGRRVAYLSRPQTVSLDTEVALLALAPERDTPTSVREGERDGVSVLALVQSARRLIRSLMDGEGMHGDSAVQRVSVSDTHVVSVPFNNVSCPLPSYIAATTAFVNRTESVSGVDTTTGSGSAVHLTPALSAVAAISRESVALSRCLGTLLDASYVPDASDVEMKREKGRRSTTPVHVSSSTVSGTLSVEMAVGDTTTTTHTVRLTPLQHAVMTYMLSQPGQCVTAAKLRDATVGVSPETLSAHILPLTGSGEGPSLINWDRERGTLTVHPRGLSSISLTPLTFGVRWGVDTDVVMCDGVEGTERERESEAEESEVSSLLEGEVEGEVETLHIVMSSTARPSETKGVASTGSDSLTVSSRPLVDVQQLVRALVCKAVKQSPEGVSIAVLRQRVQGLWVERERLIGVNIGNSGDIGTEGAERESVCALSDDHFKAALEHLVEGAFLEREGDRVIWD</sequence>
<evidence type="ECO:0000313" key="2">
    <source>
        <dbReference type="EMBL" id="GIQ81525.1"/>
    </source>
</evidence>
<gene>
    <name evidence="2" type="ORF">KIPB_002496</name>
</gene>
<feature type="region of interest" description="Disordered" evidence="1">
    <location>
        <begin position="594"/>
        <end position="630"/>
    </location>
</feature>
<reference evidence="2 3" key="1">
    <citation type="journal article" date="2018" name="PLoS ONE">
        <title>The draft genome of Kipferlia bialata reveals reductive genome evolution in fornicate parasites.</title>
        <authorList>
            <person name="Tanifuji G."/>
            <person name="Takabayashi S."/>
            <person name="Kume K."/>
            <person name="Takagi M."/>
            <person name="Nakayama T."/>
            <person name="Kamikawa R."/>
            <person name="Inagaki Y."/>
            <person name="Hashimoto T."/>
        </authorList>
    </citation>
    <scope>NUCLEOTIDE SEQUENCE [LARGE SCALE GENOMIC DNA]</scope>
    <source>
        <strain evidence="2">NY0173</strain>
    </source>
</reference>
<evidence type="ECO:0000256" key="1">
    <source>
        <dbReference type="SAM" id="MobiDB-lite"/>
    </source>
</evidence>
<feature type="compositionally biased region" description="Low complexity" evidence="1">
    <location>
        <begin position="836"/>
        <end position="845"/>
    </location>
</feature>
<feature type="region of interest" description="Disordered" evidence="1">
    <location>
        <begin position="826"/>
        <end position="845"/>
    </location>
</feature>
<proteinExistence type="predicted"/>
<feature type="region of interest" description="Disordered" evidence="1">
    <location>
        <begin position="224"/>
        <end position="259"/>
    </location>
</feature>
<feature type="compositionally biased region" description="Low complexity" evidence="1">
    <location>
        <begin position="617"/>
        <end position="630"/>
    </location>
</feature>
<dbReference type="AlphaFoldDB" id="A0A9K3GGA9"/>
<comment type="caution">
    <text evidence="2">The sequence shown here is derived from an EMBL/GenBank/DDBJ whole genome shotgun (WGS) entry which is preliminary data.</text>
</comment>
<feature type="compositionally biased region" description="Low complexity" evidence="1">
    <location>
        <begin position="224"/>
        <end position="257"/>
    </location>
</feature>